<organism evidence="1 2">
    <name type="scientific">Aphis glycines</name>
    <name type="common">Soybean aphid</name>
    <dbReference type="NCBI Taxonomy" id="307491"/>
    <lineage>
        <taxon>Eukaryota</taxon>
        <taxon>Metazoa</taxon>
        <taxon>Ecdysozoa</taxon>
        <taxon>Arthropoda</taxon>
        <taxon>Hexapoda</taxon>
        <taxon>Insecta</taxon>
        <taxon>Pterygota</taxon>
        <taxon>Neoptera</taxon>
        <taxon>Paraneoptera</taxon>
        <taxon>Hemiptera</taxon>
        <taxon>Sternorrhyncha</taxon>
        <taxon>Aphidomorpha</taxon>
        <taxon>Aphidoidea</taxon>
        <taxon>Aphididae</taxon>
        <taxon>Aphidini</taxon>
        <taxon>Aphis</taxon>
        <taxon>Aphis</taxon>
    </lineage>
</organism>
<proteinExistence type="predicted"/>
<dbReference type="OrthoDB" id="6590525at2759"/>
<dbReference type="PANTHER" id="PTHR46585:SF1">
    <property type="entry name" value="CHROMO DOMAIN-CONTAINING PROTEIN"/>
    <property type="match status" value="1"/>
</dbReference>
<dbReference type="PANTHER" id="PTHR46585">
    <property type="entry name" value="INTEGRASE CORE DOMAIN CONTAINING PROTEIN"/>
    <property type="match status" value="1"/>
</dbReference>
<accession>A0A6G0U437</accession>
<evidence type="ECO:0000313" key="2">
    <source>
        <dbReference type="Proteomes" id="UP000475862"/>
    </source>
</evidence>
<name>A0A6G0U437_APHGL</name>
<protein>
    <recommendedName>
        <fullName evidence="3">Integrase catalytic domain-containing protein</fullName>
    </recommendedName>
</protein>
<comment type="caution">
    <text evidence="1">The sequence shown here is derived from an EMBL/GenBank/DDBJ whole genome shotgun (WGS) entry which is preliminary data.</text>
</comment>
<dbReference type="Proteomes" id="UP000475862">
    <property type="component" value="Unassembled WGS sequence"/>
</dbReference>
<keyword evidence="2" id="KW-1185">Reference proteome</keyword>
<gene>
    <name evidence="1" type="ORF">AGLY_002099</name>
</gene>
<sequence length="251" mass="29769">MDYCKKCKVQTKSIEINELFKPARKNYETRHVKQTGIDETWQADLYCFYRPKKNTDDPSFKIQTRNNLKSKQTISVKDNHKTLLKANKAAIPLKTKKGLEIANVFLNIFEERIMLNQKLPKNLHVDEGDKIKKIIYQNKSWVDELPKIIKTYNNTYHRTIKMKPSEVNISNENELLSTVYNYNITKSKPKFEINDRVRLSSFTDVYRNKLKTKWTKEIFTIIKVIKSNVNYYKLKDIDGCIYEEELQISLL</sequence>
<reference evidence="1 2" key="1">
    <citation type="submission" date="2019-08" db="EMBL/GenBank/DDBJ databases">
        <title>The genome of the soybean aphid Biotype 1, its phylome, world population structure and adaptation to the North American continent.</title>
        <authorList>
            <person name="Giordano R."/>
            <person name="Donthu R.K."/>
            <person name="Hernandez A.G."/>
            <person name="Wright C.L."/>
            <person name="Zimin A.V."/>
        </authorList>
    </citation>
    <scope>NUCLEOTIDE SEQUENCE [LARGE SCALE GENOMIC DNA]</scope>
    <source>
        <tissue evidence="1">Whole aphids</tissue>
    </source>
</reference>
<dbReference type="AlphaFoldDB" id="A0A6G0U437"/>
<evidence type="ECO:0000313" key="1">
    <source>
        <dbReference type="EMBL" id="KAE9543703.1"/>
    </source>
</evidence>
<dbReference type="EMBL" id="VYZN01000007">
    <property type="protein sequence ID" value="KAE9543703.1"/>
    <property type="molecule type" value="Genomic_DNA"/>
</dbReference>
<evidence type="ECO:0008006" key="3">
    <source>
        <dbReference type="Google" id="ProtNLM"/>
    </source>
</evidence>